<dbReference type="Pfam" id="PF06253">
    <property type="entry name" value="MTTB"/>
    <property type="match status" value="1"/>
</dbReference>
<sequence length="96" mass="10681">MTETMARPRVRSGGGSARHTLRTTRDFSMLRGLTRLLPLCEVMDGAQVEMINAASMDILENMGVQFRDPIALADWRATGCSCCREAICNPRTTRSF</sequence>
<comment type="similarity">
    <text evidence="1">Belongs to the trimethylamine methyltransferase family.</text>
</comment>
<dbReference type="Gene3D" id="3.20.20.480">
    <property type="entry name" value="Trimethylamine methyltransferase-like"/>
    <property type="match status" value="1"/>
</dbReference>
<gene>
    <name evidence="5" type="ORF">SAMN04488239_12348</name>
</gene>
<dbReference type="InterPro" id="IPR038601">
    <property type="entry name" value="MttB-like_sf"/>
</dbReference>
<dbReference type="GO" id="GO:0015948">
    <property type="term" value="P:methanogenesis"/>
    <property type="evidence" value="ECO:0007669"/>
    <property type="project" value="InterPro"/>
</dbReference>
<evidence type="ECO:0000313" key="6">
    <source>
        <dbReference type="Proteomes" id="UP000199628"/>
    </source>
</evidence>
<dbReference type="EMBL" id="FMZV01000023">
    <property type="protein sequence ID" value="SDE58037.1"/>
    <property type="molecule type" value="Genomic_DNA"/>
</dbReference>
<evidence type="ECO:0000256" key="4">
    <source>
        <dbReference type="SAM" id="MobiDB-lite"/>
    </source>
</evidence>
<dbReference type="Proteomes" id="UP000199628">
    <property type="component" value="Unassembled WGS sequence"/>
</dbReference>
<keyword evidence="3 5" id="KW-0808">Transferase</keyword>
<feature type="region of interest" description="Disordered" evidence="4">
    <location>
        <begin position="1"/>
        <end position="21"/>
    </location>
</feature>
<dbReference type="AlphaFoldDB" id="A0A1G7E2V1"/>
<dbReference type="RefSeq" id="WP_093037260.1">
    <property type="nucleotide sequence ID" value="NZ_FMZV01000023.1"/>
</dbReference>
<protein>
    <submittedName>
        <fullName evidence="5">Trimethylamine methyltransferase (MTTB)</fullName>
    </submittedName>
</protein>
<evidence type="ECO:0000256" key="3">
    <source>
        <dbReference type="ARBA" id="ARBA00022679"/>
    </source>
</evidence>
<evidence type="ECO:0000256" key="2">
    <source>
        <dbReference type="ARBA" id="ARBA00022603"/>
    </source>
</evidence>
<accession>A0A1G7E2V1</accession>
<keyword evidence="6" id="KW-1185">Reference proteome</keyword>
<dbReference type="GO" id="GO:0032259">
    <property type="term" value="P:methylation"/>
    <property type="evidence" value="ECO:0007669"/>
    <property type="project" value="UniProtKB-KW"/>
</dbReference>
<organism evidence="5 6">
    <name type="scientific">Ruegeria marina</name>
    <dbReference type="NCBI Taxonomy" id="639004"/>
    <lineage>
        <taxon>Bacteria</taxon>
        <taxon>Pseudomonadati</taxon>
        <taxon>Pseudomonadota</taxon>
        <taxon>Alphaproteobacteria</taxon>
        <taxon>Rhodobacterales</taxon>
        <taxon>Roseobacteraceae</taxon>
        <taxon>Ruegeria</taxon>
    </lineage>
</organism>
<dbReference type="GO" id="GO:0008168">
    <property type="term" value="F:methyltransferase activity"/>
    <property type="evidence" value="ECO:0007669"/>
    <property type="project" value="UniProtKB-KW"/>
</dbReference>
<name>A0A1G7E2V1_9RHOB</name>
<evidence type="ECO:0000256" key="1">
    <source>
        <dbReference type="ARBA" id="ARBA00007137"/>
    </source>
</evidence>
<reference evidence="6" key="1">
    <citation type="submission" date="2016-10" db="EMBL/GenBank/DDBJ databases">
        <authorList>
            <person name="Varghese N."/>
            <person name="Submissions S."/>
        </authorList>
    </citation>
    <scope>NUCLEOTIDE SEQUENCE [LARGE SCALE GENOMIC DNA]</scope>
    <source>
        <strain evidence="6">CGMCC 1.9108</strain>
    </source>
</reference>
<evidence type="ECO:0000313" key="5">
    <source>
        <dbReference type="EMBL" id="SDE58037.1"/>
    </source>
</evidence>
<dbReference type="OrthoDB" id="5713681at2"/>
<dbReference type="InterPro" id="IPR010426">
    <property type="entry name" value="MTTB_MeTrfase"/>
</dbReference>
<dbReference type="STRING" id="639004.SAMN04488239_12348"/>
<proteinExistence type="inferred from homology"/>
<keyword evidence="2 5" id="KW-0489">Methyltransferase</keyword>